<evidence type="ECO:0000256" key="4">
    <source>
        <dbReference type="ARBA" id="ARBA00022846"/>
    </source>
</evidence>
<comment type="subcellular location">
    <subcellularLocation>
        <location evidence="10">Cytoplasm</location>
        <location evidence="10">Cytoskeleton</location>
        <location evidence="10">Cilium axoneme</location>
    </subcellularLocation>
    <subcellularLocation>
        <location evidence="1">Cytoplasm</location>
        <location evidence="1">Cytoskeleton</location>
        <location evidence="1">Flagellum axoneme</location>
    </subcellularLocation>
</comment>
<dbReference type="InterPro" id="IPR048256">
    <property type="entry name" value="Tektin-like"/>
</dbReference>
<reference evidence="11 12" key="1">
    <citation type="submission" date="2024-08" db="EMBL/GenBank/DDBJ databases">
        <authorList>
            <person name="Cucini C."/>
            <person name="Frati F."/>
        </authorList>
    </citation>
    <scope>NUCLEOTIDE SEQUENCE [LARGE SCALE GENOMIC DNA]</scope>
</reference>
<gene>
    <name evidence="11" type="ORF">ODALV1_LOCUS13189</name>
</gene>
<comment type="function">
    <text evidence="9">Microtubule inner protein (MIP) part of the dynein-decorated doublet microtubules (DMTs) in cilia and flagellar axoneme. Forms filamentous polymers in the walls of ciliary and flagellar microtubules.</text>
</comment>
<dbReference type="Proteomes" id="UP001642540">
    <property type="component" value="Unassembled WGS sequence"/>
</dbReference>
<keyword evidence="5" id="KW-0175">Coiled coil</keyword>
<dbReference type="PANTHER" id="PTHR19960:SF25">
    <property type="entry name" value="TEKTIN-1"/>
    <property type="match status" value="1"/>
</dbReference>
<keyword evidence="12" id="KW-1185">Reference proteome</keyword>
<proteinExistence type="inferred from homology"/>
<evidence type="ECO:0000256" key="8">
    <source>
        <dbReference type="ARBA" id="ARBA00023273"/>
    </source>
</evidence>
<evidence type="ECO:0000313" key="12">
    <source>
        <dbReference type="Proteomes" id="UP001642540"/>
    </source>
</evidence>
<keyword evidence="4 10" id="KW-0282">Flagellum</keyword>
<protein>
    <recommendedName>
        <fullName evidence="10">Tektin</fullName>
    </recommendedName>
</protein>
<evidence type="ECO:0000256" key="9">
    <source>
        <dbReference type="ARBA" id="ARBA00045224"/>
    </source>
</evidence>
<dbReference type="PANTHER" id="PTHR19960">
    <property type="entry name" value="TEKTIN"/>
    <property type="match status" value="1"/>
</dbReference>
<dbReference type="InterPro" id="IPR000435">
    <property type="entry name" value="Tektins"/>
</dbReference>
<comment type="similarity">
    <text evidence="2 10">Belongs to the tektin family.</text>
</comment>
<evidence type="ECO:0000256" key="6">
    <source>
        <dbReference type="ARBA" id="ARBA00023069"/>
    </source>
</evidence>
<evidence type="ECO:0000256" key="3">
    <source>
        <dbReference type="ARBA" id="ARBA00022490"/>
    </source>
</evidence>
<dbReference type="EMBL" id="CAXLJM020000040">
    <property type="protein sequence ID" value="CAL8109069.1"/>
    <property type="molecule type" value="Genomic_DNA"/>
</dbReference>
<keyword evidence="3" id="KW-0963">Cytoplasm</keyword>
<accession>A0ABP1QS49</accession>
<evidence type="ECO:0000256" key="10">
    <source>
        <dbReference type="RuleBase" id="RU367040"/>
    </source>
</evidence>
<keyword evidence="8 10" id="KW-0966">Cell projection</keyword>
<keyword evidence="7" id="KW-0206">Cytoskeleton</keyword>
<evidence type="ECO:0000256" key="2">
    <source>
        <dbReference type="ARBA" id="ARBA00007209"/>
    </source>
</evidence>
<organism evidence="11 12">
    <name type="scientific">Orchesella dallaii</name>
    <dbReference type="NCBI Taxonomy" id="48710"/>
    <lineage>
        <taxon>Eukaryota</taxon>
        <taxon>Metazoa</taxon>
        <taxon>Ecdysozoa</taxon>
        <taxon>Arthropoda</taxon>
        <taxon>Hexapoda</taxon>
        <taxon>Collembola</taxon>
        <taxon>Entomobryomorpha</taxon>
        <taxon>Entomobryoidea</taxon>
        <taxon>Orchesellidae</taxon>
        <taxon>Orchesellinae</taxon>
        <taxon>Orchesella</taxon>
    </lineage>
</organism>
<evidence type="ECO:0000256" key="7">
    <source>
        <dbReference type="ARBA" id="ARBA00023212"/>
    </source>
</evidence>
<comment type="caution">
    <text evidence="11">The sequence shown here is derived from an EMBL/GenBank/DDBJ whole genome shotgun (WGS) entry which is preliminary data.</text>
</comment>
<name>A0ABP1QS49_9HEXA</name>
<evidence type="ECO:0000313" key="11">
    <source>
        <dbReference type="EMBL" id="CAL8109069.1"/>
    </source>
</evidence>
<keyword evidence="6 10" id="KW-0969">Cilium</keyword>
<dbReference type="Pfam" id="PF03148">
    <property type="entry name" value="Tektin"/>
    <property type="match status" value="1"/>
</dbReference>
<evidence type="ECO:0000256" key="5">
    <source>
        <dbReference type="ARBA" id="ARBA00023054"/>
    </source>
</evidence>
<evidence type="ECO:0000256" key="1">
    <source>
        <dbReference type="ARBA" id="ARBA00004611"/>
    </source>
</evidence>
<sequence>MSGACPGCVPCAPPCQVPRPAEPGYVPLSSMDQLPPKCGPPRFGPDECGLSQGWTSRSPNLVRPPPRFTQEEWALATIMTQDAAQYDQMASEQLQAEAARVIDEAKEVTIRGQEDVDWEFKQRLRDMSHWRDELAKNFGNINSEIDAMNIYRQRIDTALSTGLCHILQINSQILSLRECRKGIDMVHDEAQKQVMHEMKAVEGIQSSLKRNMEYCTEQIRQLRKTGYILGGQLREKDEALAIDKKAHELDEHRSVVQRQCGACHVEYSNVSEADWISITEKAKFDSEKVINASRQMRMQVDSILRQISEDLRTLICETNFLFEKQLKATIEAKAKLQEEHSNVSHPF</sequence>